<dbReference type="Pfam" id="PF16326">
    <property type="entry name" value="ABC_tran_CTD"/>
    <property type="match status" value="1"/>
</dbReference>
<dbReference type="CDD" id="cd03221">
    <property type="entry name" value="ABCF_EF-3"/>
    <property type="match status" value="2"/>
</dbReference>
<gene>
    <name evidence="6" type="ORF">SCF082_LOCUS18224</name>
</gene>
<feature type="domain" description="ABC transporter" evidence="5">
    <location>
        <begin position="295"/>
        <end position="513"/>
    </location>
</feature>
<feature type="coiled-coil region" evidence="3">
    <location>
        <begin position="536"/>
        <end position="563"/>
    </location>
</feature>
<evidence type="ECO:0000259" key="5">
    <source>
        <dbReference type="PROSITE" id="PS50893"/>
    </source>
</evidence>
<feature type="compositionally biased region" description="Basic and acidic residues" evidence="4">
    <location>
        <begin position="665"/>
        <end position="675"/>
    </location>
</feature>
<dbReference type="InterPro" id="IPR027417">
    <property type="entry name" value="P-loop_NTPase"/>
</dbReference>
<feature type="region of interest" description="Disordered" evidence="4">
    <location>
        <begin position="665"/>
        <end position="686"/>
    </location>
</feature>
<evidence type="ECO:0000256" key="2">
    <source>
        <dbReference type="ARBA" id="ARBA00022840"/>
    </source>
</evidence>
<dbReference type="InterPro" id="IPR051309">
    <property type="entry name" value="ABCF_ATPase"/>
</dbReference>
<reference evidence="6 7" key="1">
    <citation type="submission" date="2024-02" db="EMBL/GenBank/DDBJ databases">
        <authorList>
            <person name="Chen Y."/>
            <person name="Shah S."/>
            <person name="Dougan E. K."/>
            <person name="Thang M."/>
            <person name="Chan C."/>
        </authorList>
    </citation>
    <scope>NUCLEOTIDE SEQUENCE [LARGE SCALE GENOMIC DNA]</scope>
</reference>
<organism evidence="6 7">
    <name type="scientific">Durusdinium trenchii</name>
    <dbReference type="NCBI Taxonomy" id="1381693"/>
    <lineage>
        <taxon>Eukaryota</taxon>
        <taxon>Sar</taxon>
        <taxon>Alveolata</taxon>
        <taxon>Dinophyceae</taxon>
        <taxon>Suessiales</taxon>
        <taxon>Symbiodiniaceae</taxon>
        <taxon>Durusdinium</taxon>
    </lineage>
</organism>
<dbReference type="EMBL" id="CAXAMM010012164">
    <property type="protein sequence ID" value="CAK9028140.1"/>
    <property type="molecule type" value="Genomic_DNA"/>
</dbReference>
<dbReference type="Proteomes" id="UP001642464">
    <property type="component" value="Unassembled WGS sequence"/>
</dbReference>
<dbReference type="Pfam" id="PF00005">
    <property type="entry name" value="ABC_tran"/>
    <property type="match status" value="2"/>
</dbReference>
<keyword evidence="7" id="KW-1185">Reference proteome</keyword>
<dbReference type="Gene3D" id="3.40.50.300">
    <property type="entry name" value="P-loop containing nucleotide triphosphate hydrolases"/>
    <property type="match status" value="2"/>
</dbReference>
<protein>
    <submittedName>
        <fullName evidence="6">ATP-binding protein Uup</fullName>
    </submittedName>
</protein>
<feature type="domain" description="ABC transporter" evidence="5">
    <location>
        <begin position="5"/>
        <end position="225"/>
    </location>
</feature>
<accession>A0ABP0KMR5</accession>
<evidence type="ECO:0000256" key="1">
    <source>
        <dbReference type="ARBA" id="ARBA00022741"/>
    </source>
</evidence>
<dbReference type="PROSITE" id="PS50893">
    <property type="entry name" value="ABC_TRANSPORTER_2"/>
    <property type="match status" value="2"/>
</dbReference>
<proteinExistence type="predicted"/>
<dbReference type="InterPro" id="IPR003593">
    <property type="entry name" value="AAA+_ATPase"/>
</dbReference>
<keyword evidence="1" id="KW-0547">Nucleotide-binding</keyword>
<dbReference type="GO" id="GO:0005524">
    <property type="term" value="F:ATP binding"/>
    <property type="evidence" value="ECO:0007669"/>
    <property type="project" value="UniProtKB-KW"/>
</dbReference>
<sequence length="686" mass="74927">MPTLLSARELTKVFPSKTLFEGVSVHVEEGERIGLIGPNGSGKSTLMKILAGVQDADAGEVTRRRGLRAAYIDQEDRFAEGATSLSVVRDGLASGDDHDTDATTRASIALTKLGFVDLNQPVETLSGGWRKRLSIAKALAGEPELLLLDEPTNHLDLEGVVWLEGFVRQSPIAMVFVTHDRRFLENTATRIIELSAAYPGGAFEAVGNYSTFVRRKEAFLEAQQAAQSAIAGKVRRDTAWLLQGVKGRGTRNQSQVKAAAERRQELKDTTERNLAPSKTTTIAFNATERQTNKLLTLHAVSKTLGTKQLFDGLDLTLTPGQRIGLMGVNGSGKTTLMRLMSGDMEPDSGTIKRAEGLKVVTFSQHREALGQDQSLREALRPVGDFVHYQDSRVHITGWAKRFLFEPEQLPMKIKDLSGGEQARVLIANLMLSPADVLLLDEPTNDLDIPSLEVLERALMEFPGAIVLVSHDRFLLERIATEYVALDGKGNAKWFASMEQWQAAVLKAEKAEVDVAKPEQVTTAAAKPSAPKPGKLSYKLQREYDGMEEAILEAEARLEALEAKAADPALASDHEKAAVVYADLKDGQLRVKALYERWAELDAMRGVGELAFVGVVQQDGVGCRAWMASSGVTGGEPLNRLAWAMAIGMDGQGALPGLRLVAMQRRAPESKRERASAYRRSTWNPLQ</sequence>
<dbReference type="PROSITE" id="PS00211">
    <property type="entry name" value="ABC_TRANSPORTER_1"/>
    <property type="match status" value="2"/>
</dbReference>
<evidence type="ECO:0000313" key="7">
    <source>
        <dbReference type="Proteomes" id="UP001642464"/>
    </source>
</evidence>
<dbReference type="InterPro" id="IPR017871">
    <property type="entry name" value="ABC_transporter-like_CS"/>
</dbReference>
<name>A0ABP0KMR5_9DINO</name>
<dbReference type="PANTHER" id="PTHR42855">
    <property type="entry name" value="ABC TRANSPORTER ATP-BINDING SUBUNIT"/>
    <property type="match status" value="1"/>
</dbReference>
<evidence type="ECO:0000313" key="6">
    <source>
        <dbReference type="EMBL" id="CAK9028140.1"/>
    </source>
</evidence>
<dbReference type="SMART" id="SM00382">
    <property type="entry name" value="AAA"/>
    <property type="match status" value="2"/>
</dbReference>
<keyword evidence="3" id="KW-0175">Coiled coil</keyword>
<feature type="non-terminal residue" evidence="6">
    <location>
        <position position="686"/>
    </location>
</feature>
<keyword evidence="2 6" id="KW-0067">ATP-binding</keyword>
<dbReference type="InterPro" id="IPR032524">
    <property type="entry name" value="ABC_tran_C"/>
</dbReference>
<comment type="caution">
    <text evidence="6">The sequence shown here is derived from an EMBL/GenBank/DDBJ whole genome shotgun (WGS) entry which is preliminary data.</text>
</comment>
<evidence type="ECO:0000256" key="3">
    <source>
        <dbReference type="SAM" id="Coils"/>
    </source>
</evidence>
<dbReference type="InterPro" id="IPR037118">
    <property type="entry name" value="Val-tRNA_synth_C_sf"/>
</dbReference>
<dbReference type="PANTHER" id="PTHR42855:SF1">
    <property type="entry name" value="ABC TRANSPORTER DOMAIN-CONTAINING PROTEIN"/>
    <property type="match status" value="1"/>
</dbReference>
<dbReference type="InterPro" id="IPR003439">
    <property type="entry name" value="ABC_transporter-like_ATP-bd"/>
</dbReference>
<dbReference type="Gene3D" id="1.10.287.380">
    <property type="entry name" value="Valyl-tRNA synthetase, C-terminal domain"/>
    <property type="match status" value="1"/>
</dbReference>
<evidence type="ECO:0000256" key="4">
    <source>
        <dbReference type="SAM" id="MobiDB-lite"/>
    </source>
</evidence>
<dbReference type="SUPFAM" id="SSF52540">
    <property type="entry name" value="P-loop containing nucleoside triphosphate hydrolases"/>
    <property type="match status" value="2"/>
</dbReference>